<accession>A0A383UI00</accession>
<organism evidence="2 3">
    <name type="scientific">Blumeria hordei</name>
    <name type="common">Barley powdery mildew</name>
    <name type="synonym">Blumeria graminis f. sp. hordei</name>
    <dbReference type="NCBI Taxonomy" id="2867405"/>
    <lineage>
        <taxon>Eukaryota</taxon>
        <taxon>Fungi</taxon>
        <taxon>Dikarya</taxon>
        <taxon>Ascomycota</taxon>
        <taxon>Pezizomycotina</taxon>
        <taxon>Leotiomycetes</taxon>
        <taxon>Erysiphales</taxon>
        <taxon>Erysiphaceae</taxon>
        <taxon>Blumeria</taxon>
    </lineage>
</organism>
<evidence type="ECO:0000313" key="2">
    <source>
        <dbReference type="EMBL" id="SZE99924.1"/>
    </source>
</evidence>
<name>A0A383UI00_BLUHO</name>
<gene>
    <name evidence="2" type="ORF">BLGHR1_10645</name>
</gene>
<keyword evidence="1" id="KW-0175">Coiled coil</keyword>
<feature type="coiled-coil region" evidence="1">
    <location>
        <begin position="18"/>
        <end position="45"/>
    </location>
</feature>
<sequence length="178" mass="20557">MSESSKASPKHPTVLSLNKKLRENIENVVIKIEVLEKRMEKLETMTTSRFDRIKYLLQQLVSDKVKENPSHDIKLNSKLIDSSASQPMSSQEYRKSIPTEEIITLNLEKSLLTSTEKFVKNAWPEALLARNIEDNKYTSSKSRVVKPDYSLKIADITVFEKLRHIQSAFRIVLVPYHL</sequence>
<dbReference type="Proteomes" id="UP000275772">
    <property type="component" value="Unassembled WGS sequence"/>
</dbReference>
<evidence type="ECO:0000256" key="1">
    <source>
        <dbReference type="SAM" id="Coils"/>
    </source>
</evidence>
<dbReference type="EMBL" id="UNSH01000006">
    <property type="protein sequence ID" value="SZE99924.1"/>
    <property type="molecule type" value="Genomic_DNA"/>
</dbReference>
<dbReference type="VEuPathDB" id="FungiDB:BLGHR1_10645"/>
<dbReference type="AlphaFoldDB" id="A0A383UI00"/>
<evidence type="ECO:0000313" key="3">
    <source>
        <dbReference type="Proteomes" id="UP000275772"/>
    </source>
</evidence>
<reference evidence="2 3" key="1">
    <citation type="submission" date="2017-11" db="EMBL/GenBank/DDBJ databases">
        <authorList>
            <person name="Kracher B."/>
        </authorList>
    </citation>
    <scope>NUCLEOTIDE SEQUENCE [LARGE SCALE GENOMIC DNA]</scope>
    <source>
        <strain evidence="2 3">RACE1</strain>
    </source>
</reference>
<protein>
    <submittedName>
        <fullName evidence="2">Uncharacterized protein</fullName>
    </submittedName>
</protein>
<proteinExistence type="predicted"/>